<dbReference type="SUPFAM" id="SSF55729">
    <property type="entry name" value="Acyl-CoA N-acyltransferases (Nat)"/>
    <property type="match status" value="1"/>
</dbReference>
<proteinExistence type="predicted"/>
<organism evidence="5 6">
    <name type="scientific">Nonomuraea antimicrobica</name>
    <dbReference type="NCBI Taxonomy" id="561173"/>
    <lineage>
        <taxon>Bacteria</taxon>
        <taxon>Bacillati</taxon>
        <taxon>Actinomycetota</taxon>
        <taxon>Actinomycetes</taxon>
        <taxon>Streptosporangiales</taxon>
        <taxon>Streptosporangiaceae</taxon>
        <taxon>Nonomuraea</taxon>
    </lineage>
</organism>
<dbReference type="RefSeq" id="WP_344887529.1">
    <property type="nucleotide sequence ID" value="NZ_BAAAZP010000140.1"/>
</dbReference>
<evidence type="ECO:0000313" key="6">
    <source>
        <dbReference type="Proteomes" id="UP001500902"/>
    </source>
</evidence>
<gene>
    <name evidence="5" type="ORF">GCM10022224_069370</name>
</gene>
<dbReference type="InterPro" id="IPR050832">
    <property type="entry name" value="Bact_Acetyltransf"/>
</dbReference>
<dbReference type="CDD" id="cd04301">
    <property type="entry name" value="NAT_SF"/>
    <property type="match status" value="1"/>
</dbReference>
<keyword evidence="6" id="KW-1185">Reference proteome</keyword>
<dbReference type="PANTHER" id="PTHR43877">
    <property type="entry name" value="AMINOALKYLPHOSPHONATE N-ACETYLTRANSFERASE-RELATED-RELATED"/>
    <property type="match status" value="1"/>
</dbReference>
<reference evidence="6" key="1">
    <citation type="journal article" date="2019" name="Int. J. Syst. Evol. Microbiol.">
        <title>The Global Catalogue of Microorganisms (GCM) 10K type strain sequencing project: providing services to taxonomists for standard genome sequencing and annotation.</title>
        <authorList>
            <consortium name="The Broad Institute Genomics Platform"/>
            <consortium name="The Broad Institute Genome Sequencing Center for Infectious Disease"/>
            <person name="Wu L."/>
            <person name="Ma J."/>
        </authorList>
    </citation>
    <scope>NUCLEOTIDE SEQUENCE [LARGE SCALE GENOMIC DNA]</scope>
    <source>
        <strain evidence="6">JCM 16904</strain>
    </source>
</reference>
<keyword evidence="1" id="KW-0808">Transferase</keyword>
<evidence type="ECO:0000256" key="3">
    <source>
        <dbReference type="SAM" id="MobiDB-lite"/>
    </source>
</evidence>
<dbReference type="Pfam" id="PF13673">
    <property type="entry name" value="Acetyltransf_10"/>
    <property type="match status" value="1"/>
</dbReference>
<evidence type="ECO:0000256" key="2">
    <source>
        <dbReference type="ARBA" id="ARBA00023315"/>
    </source>
</evidence>
<dbReference type="PROSITE" id="PS51186">
    <property type="entry name" value="GNAT"/>
    <property type="match status" value="1"/>
</dbReference>
<protein>
    <submittedName>
        <fullName evidence="5">GNAT family N-acetyltransferase</fullName>
    </submittedName>
</protein>
<dbReference type="InterPro" id="IPR016181">
    <property type="entry name" value="Acyl_CoA_acyltransferase"/>
</dbReference>
<accession>A0ABP7CSN4</accession>
<dbReference type="InterPro" id="IPR000182">
    <property type="entry name" value="GNAT_dom"/>
</dbReference>
<dbReference type="Gene3D" id="3.40.630.30">
    <property type="match status" value="1"/>
</dbReference>
<evidence type="ECO:0000256" key="1">
    <source>
        <dbReference type="ARBA" id="ARBA00022679"/>
    </source>
</evidence>
<feature type="region of interest" description="Disordered" evidence="3">
    <location>
        <begin position="169"/>
        <end position="188"/>
    </location>
</feature>
<dbReference type="EMBL" id="BAAAZP010000140">
    <property type="protein sequence ID" value="GAA3693963.1"/>
    <property type="molecule type" value="Genomic_DNA"/>
</dbReference>
<keyword evidence="2" id="KW-0012">Acyltransferase</keyword>
<evidence type="ECO:0000313" key="5">
    <source>
        <dbReference type="EMBL" id="GAA3693963.1"/>
    </source>
</evidence>
<comment type="caution">
    <text evidence="5">The sequence shown here is derived from an EMBL/GenBank/DDBJ whole genome shotgun (WGS) entry which is preliminary data.</text>
</comment>
<name>A0ABP7CSN4_9ACTN</name>
<sequence length="188" mass="20092">MHIRDRAQMDLDACVEALAQVQAVDRYPVHWPDDPGGWLTPDDLVGAWVAVEPTPEVTGPARAWSTGEATGQGPDEVVGSAVAVLGHVALTRDMEVTRLFVVPAARGRGVAARLLDTVRAAAGAPLRLEVSSEGTDAIRFYERSGWRRIGSTRATWLNAAGEPALLHRYVSPAPRPSEPPRGATSASR</sequence>
<evidence type="ECO:0000259" key="4">
    <source>
        <dbReference type="PROSITE" id="PS51186"/>
    </source>
</evidence>
<dbReference type="PANTHER" id="PTHR43877:SF2">
    <property type="entry name" value="AMINOALKYLPHOSPHONATE N-ACETYLTRANSFERASE-RELATED"/>
    <property type="match status" value="1"/>
</dbReference>
<dbReference type="Proteomes" id="UP001500902">
    <property type="component" value="Unassembled WGS sequence"/>
</dbReference>
<feature type="domain" description="N-acetyltransferase" evidence="4">
    <location>
        <begin position="1"/>
        <end position="168"/>
    </location>
</feature>